<accession>A0A974XLU6</accession>
<evidence type="ECO:0000313" key="5">
    <source>
        <dbReference type="Proteomes" id="UP000663281"/>
    </source>
</evidence>
<dbReference type="PROSITE" id="PS51186">
    <property type="entry name" value="GNAT"/>
    <property type="match status" value="1"/>
</dbReference>
<gene>
    <name evidence="4" type="ORF">JYB88_14550</name>
</gene>
<proteinExistence type="predicted"/>
<keyword evidence="2" id="KW-0012">Acyltransferase</keyword>
<dbReference type="EMBL" id="CP071504">
    <property type="protein sequence ID" value="QSX29411.1"/>
    <property type="molecule type" value="Genomic_DNA"/>
</dbReference>
<evidence type="ECO:0000259" key="3">
    <source>
        <dbReference type="PROSITE" id="PS51186"/>
    </source>
</evidence>
<reference evidence="4 5" key="1">
    <citation type="submission" date="2021-03" db="EMBL/GenBank/DDBJ databases">
        <title>Novel species identification of genus Shewanella.</title>
        <authorList>
            <person name="Liu G."/>
            <person name="Zhang Q."/>
        </authorList>
    </citation>
    <scope>NUCLEOTIDE SEQUENCE [LARGE SCALE GENOMIC DNA]</scope>
    <source>
        <strain evidence="4 5">FJAT-53726</strain>
    </source>
</reference>
<dbReference type="PANTHER" id="PTHR43072:SF23">
    <property type="entry name" value="UPF0039 PROTEIN C11D3.02C"/>
    <property type="match status" value="1"/>
</dbReference>
<keyword evidence="1" id="KW-0808">Transferase</keyword>
<evidence type="ECO:0000256" key="2">
    <source>
        <dbReference type="ARBA" id="ARBA00023315"/>
    </source>
</evidence>
<dbReference type="InterPro" id="IPR016181">
    <property type="entry name" value="Acyl_CoA_acyltransferase"/>
</dbReference>
<dbReference type="RefSeq" id="WP_207324575.1">
    <property type="nucleotide sequence ID" value="NZ_CP071504.1"/>
</dbReference>
<dbReference type="SUPFAM" id="SSF55729">
    <property type="entry name" value="Acyl-CoA N-acyltransferases (Nat)"/>
    <property type="match status" value="1"/>
</dbReference>
<name>A0A974XLU6_9GAMM</name>
<protein>
    <submittedName>
        <fullName evidence="4">N-acetyltransferase</fullName>
    </submittedName>
</protein>
<dbReference type="Pfam" id="PF00583">
    <property type="entry name" value="Acetyltransf_1"/>
    <property type="match status" value="1"/>
</dbReference>
<dbReference type="InterPro" id="IPR000182">
    <property type="entry name" value="GNAT_dom"/>
</dbReference>
<dbReference type="CDD" id="cd04301">
    <property type="entry name" value="NAT_SF"/>
    <property type="match status" value="1"/>
</dbReference>
<dbReference type="Gene3D" id="3.40.630.30">
    <property type="match status" value="1"/>
</dbReference>
<dbReference type="KEGG" id="scyp:JYB88_14550"/>
<evidence type="ECO:0000313" key="4">
    <source>
        <dbReference type="EMBL" id="QSX29411.1"/>
    </source>
</evidence>
<organism evidence="4 5">
    <name type="scientific">Shewanella cyperi</name>
    <dbReference type="NCBI Taxonomy" id="2814292"/>
    <lineage>
        <taxon>Bacteria</taxon>
        <taxon>Pseudomonadati</taxon>
        <taxon>Pseudomonadota</taxon>
        <taxon>Gammaproteobacteria</taxon>
        <taxon>Alteromonadales</taxon>
        <taxon>Shewanellaceae</taxon>
        <taxon>Shewanella</taxon>
    </lineage>
</organism>
<sequence>MIIRDFCKADFATVSVIYQMGIDTGHATFQLQAKSWDEWHGSLLPHCRLVAELDGKVVGWAALSPISSRAVYAGVAEVSVYVDTGLGGRGIGQALLSHLVNASEQRGIWTLQAVIFPENLASISLHQKNGFNIVGRRSKLGQLHGEWRDVMLLERRSAKVGI</sequence>
<keyword evidence="5" id="KW-1185">Reference proteome</keyword>
<dbReference type="AlphaFoldDB" id="A0A974XLU6"/>
<dbReference type="PANTHER" id="PTHR43072">
    <property type="entry name" value="N-ACETYLTRANSFERASE"/>
    <property type="match status" value="1"/>
</dbReference>
<dbReference type="Proteomes" id="UP000663281">
    <property type="component" value="Chromosome"/>
</dbReference>
<dbReference type="GO" id="GO:0016747">
    <property type="term" value="F:acyltransferase activity, transferring groups other than amino-acyl groups"/>
    <property type="evidence" value="ECO:0007669"/>
    <property type="project" value="InterPro"/>
</dbReference>
<feature type="domain" description="N-acetyltransferase" evidence="3">
    <location>
        <begin position="1"/>
        <end position="154"/>
    </location>
</feature>
<evidence type="ECO:0000256" key="1">
    <source>
        <dbReference type="ARBA" id="ARBA00022679"/>
    </source>
</evidence>